<keyword evidence="3" id="KW-0597">Phosphoprotein</keyword>
<comment type="caution">
    <text evidence="11">The sequence shown here is derived from an EMBL/GenBank/DDBJ whole genome shotgun (WGS) entry which is preliminary data.</text>
</comment>
<keyword evidence="8" id="KW-0902">Two-component regulatory system</keyword>
<dbReference type="SUPFAM" id="SSF48264">
    <property type="entry name" value="Cytochrome P450"/>
    <property type="match status" value="1"/>
</dbReference>
<evidence type="ECO:0000256" key="2">
    <source>
        <dbReference type="ARBA" id="ARBA00012438"/>
    </source>
</evidence>
<keyword evidence="7" id="KW-0067">ATP-binding</keyword>
<keyword evidence="12" id="KW-1185">Reference proteome</keyword>
<evidence type="ECO:0000256" key="8">
    <source>
        <dbReference type="ARBA" id="ARBA00023012"/>
    </source>
</evidence>
<feature type="transmembrane region" description="Helical" evidence="9">
    <location>
        <begin position="148"/>
        <end position="167"/>
    </location>
</feature>
<dbReference type="CDD" id="cd16917">
    <property type="entry name" value="HATPase_UhpB-NarQ-NarX-like"/>
    <property type="match status" value="1"/>
</dbReference>
<reference evidence="12" key="1">
    <citation type="journal article" date="2019" name="Int. J. Syst. Evol. Microbiol.">
        <title>The Global Catalogue of Microorganisms (GCM) 10K type strain sequencing project: providing services to taxonomists for standard genome sequencing and annotation.</title>
        <authorList>
            <consortium name="The Broad Institute Genomics Platform"/>
            <consortium name="The Broad Institute Genome Sequencing Center for Infectious Disease"/>
            <person name="Wu L."/>
            <person name="Ma J."/>
        </authorList>
    </citation>
    <scope>NUCLEOTIDE SEQUENCE [LARGE SCALE GENOMIC DNA]</scope>
    <source>
        <strain evidence="12">JCM 9458</strain>
    </source>
</reference>
<evidence type="ECO:0000256" key="4">
    <source>
        <dbReference type="ARBA" id="ARBA00022679"/>
    </source>
</evidence>
<dbReference type="PANTHER" id="PTHR24421:SF10">
    <property type="entry name" value="NITRATE_NITRITE SENSOR PROTEIN NARQ"/>
    <property type="match status" value="1"/>
</dbReference>
<feature type="transmembrane region" description="Helical" evidence="9">
    <location>
        <begin position="305"/>
        <end position="325"/>
    </location>
</feature>
<dbReference type="InterPro" id="IPR036396">
    <property type="entry name" value="Cyt_P450_sf"/>
</dbReference>
<evidence type="ECO:0000256" key="6">
    <source>
        <dbReference type="ARBA" id="ARBA00022777"/>
    </source>
</evidence>
<keyword evidence="9" id="KW-0472">Membrane</keyword>
<feature type="transmembrane region" description="Helical" evidence="9">
    <location>
        <begin position="367"/>
        <end position="387"/>
    </location>
</feature>
<dbReference type="Pfam" id="PF07730">
    <property type="entry name" value="HisKA_3"/>
    <property type="match status" value="1"/>
</dbReference>
<evidence type="ECO:0000256" key="5">
    <source>
        <dbReference type="ARBA" id="ARBA00022741"/>
    </source>
</evidence>
<sequence length="718" mass="77647">MSNASPVYWDPFDRDIARDPYPIYRRMRAEEPLYYNEKHDFYALARSQDIESGLLDWETFSSSRGPILEIIQSDIEIPRGTLLMEDPPIHGIHRKLLSRRSATYGPHPGTACGWRRSYDAAVTAVQERSRRRETMRGVSPIPWHTGRAALAGLGAGALTVVCGAPYWREHLVSAAISVAAVAVFAAAGGLLLGSGDGRRRSGLLLLLGAVFGSLAWTASWDSGPWPLLAFYCEGGCLILSGAAVLTYPAGRLDDRIDRSWVYAAIGVLIVGELLMELVSRPEWNGLSRDVLWPTLLPDHQLFDRTVAAVIISQLVLAAWYLALLVRRGRRLSRTERPGAIPVLIATGLTAAAITLTVRSQTYTDLEALLSLFVVQNTASILLPLAVLSGALRERWREVDAPNRVVRMTSATTSVATARNALATALRDPGLRLLFWVPTEQAYVDGNGHVARRPASRPGATGRWWLDVRTDAGQPLALVEVDDGLRLRPVLVDAVLRAGSQALLTAQLQAVATAHLEQVLAAQARVEERETAERQRLQRDLHDGAQRQLTALSEQLGRLADDGLPESAREVVASCRAEVLATISEIEGLARGLHPPLLHTDGLAAALQDVAERLGLAVQLVVEAGRQPPRVEATAYFALCEGLTNVAKYAPDARVRIEVTEADGWLHGTVVDDGPGGATLIPGGGLAGVDDRIRALHGRAEVKSHAGAGTRLHVSLPCG</sequence>
<evidence type="ECO:0000313" key="12">
    <source>
        <dbReference type="Proteomes" id="UP001501676"/>
    </source>
</evidence>
<keyword evidence="4" id="KW-0808">Transferase</keyword>
<evidence type="ECO:0000256" key="7">
    <source>
        <dbReference type="ARBA" id="ARBA00022840"/>
    </source>
</evidence>
<evidence type="ECO:0000256" key="1">
    <source>
        <dbReference type="ARBA" id="ARBA00000085"/>
    </source>
</evidence>
<dbReference type="SUPFAM" id="SSF55874">
    <property type="entry name" value="ATPase domain of HSP90 chaperone/DNA topoisomerase II/histidine kinase"/>
    <property type="match status" value="1"/>
</dbReference>
<dbReference type="InterPro" id="IPR011712">
    <property type="entry name" value="Sig_transdc_His_kin_sub3_dim/P"/>
</dbReference>
<dbReference type="Gene3D" id="1.10.630.10">
    <property type="entry name" value="Cytochrome P450"/>
    <property type="match status" value="1"/>
</dbReference>
<feature type="transmembrane region" description="Helical" evidence="9">
    <location>
        <begin position="202"/>
        <end position="219"/>
    </location>
</feature>
<proteinExistence type="predicted"/>
<feature type="transmembrane region" description="Helical" evidence="9">
    <location>
        <begin position="337"/>
        <end position="355"/>
    </location>
</feature>
<feature type="transmembrane region" description="Helical" evidence="9">
    <location>
        <begin position="225"/>
        <end position="247"/>
    </location>
</feature>
<dbReference type="Proteomes" id="UP001501676">
    <property type="component" value="Unassembled WGS sequence"/>
</dbReference>
<dbReference type="EC" id="2.7.13.3" evidence="2"/>
<dbReference type="EMBL" id="BAAAYN010000004">
    <property type="protein sequence ID" value="GAA3383150.1"/>
    <property type="molecule type" value="Genomic_DNA"/>
</dbReference>
<dbReference type="RefSeq" id="WP_345726554.1">
    <property type="nucleotide sequence ID" value="NZ_BAAAYN010000004.1"/>
</dbReference>
<feature type="transmembrane region" description="Helical" evidence="9">
    <location>
        <begin position="173"/>
        <end position="193"/>
    </location>
</feature>
<keyword evidence="9" id="KW-1133">Transmembrane helix</keyword>
<accession>A0ABP6SRH7</accession>
<feature type="domain" description="Signal transduction histidine kinase subgroup 3 dimerisation and phosphoacceptor" evidence="10">
    <location>
        <begin position="532"/>
        <end position="596"/>
    </location>
</feature>
<evidence type="ECO:0000259" key="10">
    <source>
        <dbReference type="Pfam" id="PF07730"/>
    </source>
</evidence>
<evidence type="ECO:0000313" key="11">
    <source>
        <dbReference type="EMBL" id="GAA3383150.1"/>
    </source>
</evidence>
<name>A0ABP6SRH7_9ACTN</name>
<dbReference type="InterPro" id="IPR036890">
    <property type="entry name" value="HATPase_C_sf"/>
</dbReference>
<dbReference type="PANTHER" id="PTHR24421">
    <property type="entry name" value="NITRATE/NITRITE SENSOR PROTEIN NARX-RELATED"/>
    <property type="match status" value="1"/>
</dbReference>
<protein>
    <recommendedName>
        <fullName evidence="2">histidine kinase</fullName>
        <ecNumber evidence="2">2.7.13.3</ecNumber>
    </recommendedName>
</protein>
<dbReference type="InterPro" id="IPR050482">
    <property type="entry name" value="Sensor_HK_TwoCompSys"/>
</dbReference>
<feature type="transmembrane region" description="Helical" evidence="9">
    <location>
        <begin position="259"/>
        <end position="278"/>
    </location>
</feature>
<keyword evidence="6" id="KW-0418">Kinase</keyword>
<gene>
    <name evidence="11" type="ORF">GCM10020369_07920</name>
</gene>
<keyword evidence="5" id="KW-0547">Nucleotide-binding</keyword>
<organism evidence="11 12">
    <name type="scientific">Cryptosporangium minutisporangium</name>
    <dbReference type="NCBI Taxonomy" id="113569"/>
    <lineage>
        <taxon>Bacteria</taxon>
        <taxon>Bacillati</taxon>
        <taxon>Actinomycetota</taxon>
        <taxon>Actinomycetes</taxon>
        <taxon>Cryptosporangiales</taxon>
        <taxon>Cryptosporangiaceae</taxon>
        <taxon>Cryptosporangium</taxon>
    </lineage>
</organism>
<evidence type="ECO:0000256" key="3">
    <source>
        <dbReference type="ARBA" id="ARBA00022553"/>
    </source>
</evidence>
<evidence type="ECO:0000256" key="9">
    <source>
        <dbReference type="SAM" id="Phobius"/>
    </source>
</evidence>
<dbReference type="Gene3D" id="3.30.565.10">
    <property type="entry name" value="Histidine kinase-like ATPase, C-terminal domain"/>
    <property type="match status" value="1"/>
</dbReference>
<dbReference type="Gene3D" id="1.20.5.1930">
    <property type="match status" value="1"/>
</dbReference>
<comment type="catalytic activity">
    <reaction evidence="1">
        <text>ATP + protein L-histidine = ADP + protein N-phospho-L-histidine.</text>
        <dbReference type="EC" id="2.7.13.3"/>
    </reaction>
</comment>
<keyword evidence="9" id="KW-0812">Transmembrane</keyword>